<evidence type="ECO:0000313" key="2">
    <source>
        <dbReference type="EMBL" id="VDK18782.1"/>
    </source>
</evidence>
<dbReference type="WBParaSite" id="ASIM_0000157801-mRNA-1">
    <property type="protein sequence ID" value="ASIM_0000157801-mRNA-1"/>
    <property type="gene ID" value="ASIM_0000157801"/>
</dbReference>
<protein>
    <submittedName>
        <fullName evidence="2 4">Uncharacterized protein</fullName>
    </submittedName>
</protein>
<organism evidence="4">
    <name type="scientific">Anisakis simplex</name>
    <name type="common">Herring worm</name>
    <dbReference type="NCBI Taxonomy" id="6269"/>
    <lineage>
        <taxon>Eukaryota</taxon>
        <taxon>Metazoa</taxon>
        <taxon>Ecdysozoa</taxon>
        <taxon>Nematoda</taxon>
        <taxon>Chromadorea</taxon>
        <taxon>Rhabditida</taxon>
        <taxon>Spirurina</taxon>
        <taxon>Ascaridomorpha</taxon>
        <taxon>Ascaridoidea</taxon>
        <taxon>Anisakidae</taxon>
        <taxon>Anisakis</taxon>
        <taxon>Anisakis simplex complex</taxon>
    </lineage>
</organism>
<evidence type="ECO:0000313" key="3">
    <source>
        <dbReference type="Proteomes" id="UP000267096"/>
    </source>
</evidence>
<name>A0A0M3J223_ANISI</name>
<gene>
    <name evidence="2" type="ORF">ASIM_LOCUS1457</name>
</gene>
<keyword evidence="1" id="KW-0732">Signal</keyword>
<dbReference type="AlphaFoldDB" id="A0A0M3J223"/>
<feature type="chain" id="PRO_5043120719" evidence="1">
    <location>
        <begin position="17"/>
        <end position="132"/>
    </location>
</feature>
<feature type="signal peptide" evidence="1">
    <location>
        <begin position="1"/>
        <end position="16"/>
    </location>
</feature>
<evidence type="ECO:0000256" key="1">
    <source>
        <dbReference type="SAM" id="SignalP"/>
    </source>
</evidence>
<sequence length="132" mass="14818">MRPYVAILIAGALAQALLLGESDDGCGGMTPIGCTADYCPYECDTPFFDEQEPEIVVNYAAVQAQENFDADLEAELLQKDLATYRCDEPRLTHLMLSMNNQQRRMVSHDRAFDIVQISLKNQSEIFQVGFTF</sequence>
<reference evidence="4" key="1">
    <citation type="submission" date="2017-02" db="UniProtKB">
        <authorList>
            <consortium name="WormBaseParasite"/>
        </authorList>
    </citation>
    <scope>IDENTIFICATION</scope>
</reference>
<evidence type="ECO:0000313" key="4">
    <source>
        <dbReference type="WBParaSite" id="ASIM_0000157801-mRNA-1"/>
    </source>
</evidence>
<reference evidence="2 3" key="2">
    <citation type="submission" date="2018-11" db="EMBL/GenBank/DDBJ databases">
        <authorList>
            <consortium name="Pathogen Informatics"/>
        </authorList>
    </citation>
    <scope>NUCLEOTIDE SEQUENCE [LARGE SCALE GENOMIC DNA]</scope>
</reference>
<dbReference type="EMBL" id="UYRR01001560">
    <property type="protein sequence ID" value="VDK18782.1"/>
    <property type="molecule type" value="Genomic_DNA"/>
</dbReference>
<keyword evidence="3" id="KW-1185">Reference proteome</keyword>
<accession>A0A0M3J223</accession>
<dbReference type="Proteomes" id="UP000267096">
    <property type="component" value="Unassembled WGS sequence"/>
</dbReference>
<proteinExistence type="predicted"/>